<dbReference type="Proteomes" id="UP000053660">
    <property type="component" value="Unassembled WGS sequence"/>
</dbReference>
<name>A0A0B1S4R3_OESDE</name>
<dbReference type="InterPro" id="IPR009072">
    <property type="entry name" value="Histone-fold"/>
</dbReference>
<dbReference type="SMART" id="SM00803">
    <property type="entry name" value="TAF"/>
    <property type="match status" value="1"/>
</dbReference>
<organism evidence="3 4">
    <name type="scientific">Oesophagostomum dentatum</name>
    <name type="common">Nodular worm</name>
    <dbReference type="NCBI Taxonomy" id="61180"/>
    <lineage>
        <taxon>Eukaryota</taxon>
        <taxon>Metazoa</taxon>
        <taxon>Ecdysozoa</taxon>
        <taxon>Nematoda</taxon>
        <taxon>Chromadorea</taxon>
        <taxon>Rhabditida</taxon>
        <taxon>Rhabditina</taxon>
        <taxon>Rhabditomorpha</taxon>
        <taxon>Strongyloidea</taxon>
        <taxon>Strongylidae</taxon>
        <taxon>Oesophagostomum</taxon>
    </lineage>
</organism>
<dbReference type="SUPFAM" id="SSF47113">
    <property type="entry name" value="Histone-fold"/>
    <property type="match status" value="1"/>
</dbReference>
<dbReference type="GO" id="GO:0046982">
    <property type="term" value="F:protein heterodimerization activity"/>
    <property type="evidence" value="ECO:0007669"/>
    <property type="project" value="InterPro"/>
</dbReference>
<sequence>MAVPSTSTSSFAPSFPPRIEPQYVRIVGDSVGVVNLTPAALQCLADKLTQSLLRCSMAARQFAVHGRRRIVKVEDLEHALRSYGLQMPIGALTRSLPSLRQLRMPGGEQLYVREDADLDVPALTQPPQIKIPVKRHIR</sequence>
<feature type="domain" description="TATA box binding protein associated factor (TAF) histone-like fold" evidence="1">
    <location>
        <begin position="18"/>
        <end position="81"/>
    </location>
</feature>
<evidence type="ECO:0000259" key="1">
    <source>
        <dbReference type="SMART" id="SM00803"/>
    </source>
</evidence>
<reference evidence="3 4" key="1">
    <citation type="submission" date="2014-03" db="EMBL/GenBank/DDBJ databases">
        <title>Draft genome of the hookworm Oesophagostomum dentatum.</title>
        <authorList>
            <person name="Mitreva M."/>
        </authorList>
    </citation>
    <scope>NUCLEOTIDE SEQUENCE [LARGE SCALE GENOMIC DNA]</scope>
    <source>
        <strain evidence="3 4">OD-Hann</strain>
    </source>
</reference>
<dbReference type="InterPro" id="IPR004823">
    <property type="entry name" value="TAF_TATA-bd_Histone-like_dom"/>
</dbReference>
<accession>A0A0B1S4R3</accession>
<evidence type="ECO:0000313" key="4">
    <source>
        <dbReference type="Proteomes" id="UP000053660"/>
    </source>
</evidence>
<dbReference type="CDD" id="cd22917">
    <property type="entry name" value="HFD_TAF6-like"/>
    <property type="match status" value="1"/>
</dbReference>
<evidence type="ECO:0000313" key="3">
    <source>
        <dbReference type="EMBL" id="KHJ78180.1"/>
    </source>
</evidence>
<protein>
    <submittedName>
        <fullName evidence="3">TATA box binding protein associated factor</fullName>
    </submittedName>
</protein>
<proteinExistence type="predicted"/>
<feature type="non-terminal residue" evidence="3">
    <location>
        <position position="138"/>
    </location>
</feature>
<dbReference type="EMBL" id="KN611740">
    <property type="protein sequence ID" value="KHJ76452.1"/>
    <property type="molecule type" value="Genomic_DNA"/>
</dbReference>
<dbReference type="Pfam" id="PF02969">
    <property type="entry name" value="TAF"/>
    <property type="match status" value="1"/>
</dbReference>
<dbReference type="Gene3D" id="1.10.20.10">
    <property type="entry name" value="Histone, subunit A"/>
    <property type="match status" value="1"/>
</dbReference>
<keyword evidence="4" id="KW-1185">Reference proteome</keyword>
<dbReference type="EMBL" id="KN610030">
    <property type="protein sequence ID" value="KHJ78180.1"/>
    <property type="molecule type" value="Genomic_DNA"/>
</dbReference>
<evidence type="ECO:0000313" key="2">
    <source>
        <dbReference type="EMBL" id="KHJ76452.1"/>
    </source>
</evidence>
<dbReference type="OrthoDB" id="5835635at2759"/>
<gene>
    <name evidence="3" type="ORF">OESDEN_22200</name>
    <name evidence="2" type="ORF">OESDEN_23928</name>
</gene>
<dbReference type="AlphaFoldDB" id="A0A0B1S4R3"/>